<name>A0A8S3DL30_9BILA</name>
<evidence type="ECO:0000313" key="2">
    <source>
        <dbReference type="Proteomes" id="UP000681720"/>
    </source>
</evidence>
<accession>A0A8S3DL30</accession>
<organism evidence="1 2">
    <name type="scientific">Rotaria magnacalcarata</name>
    <dbReference type="NCBI Taxonomy" id="392030"/>
    <lineage>
        <taxon>Eukaryota</taxon>
        <taxon>Metazoa</taxon>
        <taxon>Spiralia</taxon>
        <taxon>Gnathifera</taxon>
        <taxon>Rotifera</taxon>
        <taxon>Eurotatoria</taxon>
        <taxon>Bdelloidea</taxon>
        <taxon>Philodinida</taxon>
        <taxon>Philodinidae</taxon>
        <taxon>Rotaria</taxon>
    </lineage>
</organism>
<gene>
    <name evidence="1" type="ORF">GIL414_LOCUS57720</name>
</gene>
<sequence>SVRSTHQNDLDLSPQTSTESTTSLIDIHNGDVYKNIVHSLKNENHKFFISLTCNIDGAAVYISSEQSMWTFIACLNELKRSIRFNIEKMIGTNFSIRRKKSSRLIMQQMLAPIVTRLKLLQKPCLYRLSNGFYQMLRLYLIGISNDKPANSIVQNQPEPNALFGCAKCEIAGRTTPAKLHATPNQSGKITTVFIRIFPTEIGEQPEMRSNARWFEISHAVQHGIRFFTNDNRSHTYGYLGECELSELTFVDRGTSFMSDTMHSIYHGSFKKLMQLWTESPRKQPWSLSKLLPLIDCDLSKMLYPTTTARAPRSLMKCLKLKANECRVLLLIGYPIFKNYLQDVYYQHLQKLAFGISIGESSNISMTMLNEMNLLLTSFVDEFPYHERYVVQTVHCVKHFATTTKDFGPLSNYSTFNYESVVGCLSSSVHGTKAVSAIPLGLKCETRCNC</sequence>
<dbReference type="EMBL" id="CAJOBJ010210178">
    <property type="protein sequence ID" value="CAF5008595.1"/>
    <property type="molecule type" value="Genomic_DNA"/>
</dbReference>
<protein>
    <submittedName>
        <fullName evidence="1">Uncharacterized protein</fullName>
    </submittedName>
</protein>
<dbReference type="PANTHER" id="PTHR46579">
    <property type="entry name" value="F5/8 TYPE C DOMAIN-CONTAINING PROTEIN-RELATED"/>
    <property type="match status" value="1"/>
</dbReference>
<dbReference type="Proteomes" id="UP000681720">
    <property type="component" value="Unassembled WGS sequence"/>
</dbReference>
<reference evidence="1" key="1">
    <citation type="submission" date="2021-02" db="EMBL/GenBank/DDBJ databases">
        <authorList>
            <person name="Nowell W R."/>
        </authorList>
    </citation>
    <scope>NUCLEOTIDE SEQUENCE</scope>
</reference>
<feature type="non-terminal residue" evidence="1">
    <location>
        <position position="1"/>
    </location>
</feature>
<dbReference type="PANTHER" id="PTHR46579:SF1">
    <property type="entry name" value="F5_8 TYPE C DOMAIN-CONTAINING PROTEIN"/>
    <property type="match status" value="1"/>
</dbReference>
<evidence type="ECO:0000313" key="1">
    <source>
        <dbReference type="EMBL" id="CAF5008595.1"/>
    </source>
</evidence>
<dbReference type="AlphaFoldDB" id="A0A8S3DL30"/>
<comment type="caution">
    <text evidence="1">The sequence shown here is derived from an EMBL/GenBank/DDBJ whole genome shotgun (WGS) entry which is preliminary data.</text>
</comment>
<proteinExistence type="predicted"/>